<dbReference type="CDD" id="cd00303">
    <property type="entry name" value="retropepsin_like"/>
    <property type="match status" value="1"/>
</dbReference>
<dbReference type="Gene3D" id="2.40.70.10">
    <property type="entry name" value="Acid Proteases"/>
    <property type="match status" value="1"/>
</dbReference>
<reference evidence="2" key="2">
    <citation type="submission" date="2025-08" db="UniProtKB">
        <authorList>
            <consortium name="RefSeq"/>
        </authorList>
    </citation>
    <scope>IDENTIFICATION</scope>
    <source>
        <tissue evidence="2">Leaf</tissue>
    </source>
</reference>
<protein>
    <submittedName>
        <fullName evidence="2">Uncharacterized protein LOC104783405</fullName>
    </submittedName>
</protein>
<proteinExistence type="predicted"/>
<accession>A0ABM0YWF8</accession>
<evidence type="ECO:0000313" key="2">
    <source>
        <dbReference type="RefSeq" id="XP_010506867.1"/>
    </source>
</evidence>
<sequence length="256" mass="29061">MMQQLLLGQANGQIEDAKKFAELNQKLTSQYNDLNIKFESLNSKVKYMESNIASTSAPKPNNLPGKAIQNPREFTAKAIHLYEETATEDSEVQDGEDFSLIEAQSKDFTQQTEAEAVEPVRYIPPAYKPPLPFPERFKEQKLKELRKIIEEREVMALKQEKRAENQDKRDLEEIEKVVIPTKLEDPGPFNLPCSFSYLHFNKCLCDLGASISVMPYSIAHKLGHTDFKPNNLYLFLADGSHKDVVGKLANFPVKIG</sequence>
<keyword evidence="1" id="KW-1185">Reference proteome</keyword>
<dbReference type="Proteomes" id="UP000694864">
    <property type="component" value="Chromosome 4"/>
</dbReference>
<evidence type="ECO:0000313" key="1">
    <source>
        <dbReference type="Proteomes" id="UP000694864"/>
    </source>
</evidence>
<dbReference type="PANTHER" id="PTHR33067:SF9">
    <property type="entry name" value="RNA-DIRECTED DNA POLYMERASE"/>
    <property type="match status" value="1"/>
</dbReference>
<organism evidence="1 2">
    <name type="scientific">Camelina sativa</name>
    <name type="common">False flax</name>
    <name type="synonym">Myagrum sativum</name>
    <dbReference type="NCBI Taxonomy" id="90675"/>
    <lineage>
        <taxon>Eukaryota</taxon>
        <taxon>Viridiplantae</taxon>
        <taxon>Streptophyta</taxon>
        <taxon>Embryophyta</taxon>
        <taxon>Tracheophyta</taxon>
        <taxon>Spermatophyta</taxon>
        <taxon>Magnoliopsida</taxon>
        <taxon>eudicotyledons</taxon>
        <taxon>Gunneridae</taxon>
        <taxon>Pentapetalae</taxon>
        <taxon>rosids</taxon>
        <taxon>malvids</taxon>
        <taxon>Brassicales</taxon>
        <taxon>Brassicaceae</taxon>
        <taxon>Camelineae</taxon>
        <taxon>Camelina</taxon>
    </lineage>
</organism>
<name>A0ABM0YWF8_CAMSA</name>
<dbReference type="GeneID" id="104783405"/>
<dbReference type="InterPro" id="IPR021109">
    <property type="entry name" value="Peptidase_aspartic_dom_sf"/>
</dbReference>
<dbReference type="RefSeq" id="XP_010506867.1">
    <property type="nucleotide sequence ID" value="XM_010508565.1"/>
</dbReference>
<dbReference type="PANTHER" id="PTHR33067">
    <property type="entry name" value="RNA-DIRECTED DNA POLYMERASE-RELATED"/>
    <property type="match status" value="1"/>
</dbReference>
<reference evidence="1" key="1">
    <citation type="journal article" date="2014" name="Nat. Commun.">
        <title>The emerging biofuel crop Camelina sativa retains a highly undifferentiated hexaploid genome structure.</title>
        <authorList>
            <person name="Kagale S."/>
            <person name="Koh C."/>
            <person name="Nixon J."/>
            <person name="Bollina V."/>
            <person name="Clarke W.E."/>
            <person name="Tuteja R."/>
            <person name="Spillane C."/>
            <person name="Robinson S.J."/>
            <person name="Links M.G."/>
            <person name="Clarke C."/>
            <person name="Higgins E.E."/>
            <person name="Huebert T."/>
            <person name="Sharpe A.G."/>
            <person name="Parkin I.A."/>
        </authorList>
    </citation>
    <scope>NUCLEOTIDE SEQUENCE [LARGE SCALE GENOMIC DNA]</scope>
    <source>
        <strain evidence="1">cv. DH55</strain>
    </source>
</reference>
<gene>
    <name evidence="2" type="primary">LOC104783405</name>
</gene>